<comment type="caution">
    <text evidence="2">The sequence shown here is derived from an EMBL/GenBank/DDBJ whole genome shotgun (WGS) entry which is preliminary data.</text>
</comment>
<name>A0ABS5ZBC9_9GAMM</name>
<feature type="domain" description="NIF system FeS cluster assembly NifU N-terminal" evidence="1">
    <location>
        <begin position="9"/>
        <end position="125"/>
    </location>
</feature>
<dbReference type="NCBIfam" id="TIGR01994">
    <property type="entry name" value="SUF_scaf_2"/>
    <property type="match status" value="1"/>
</dbReference>
<dbReference type="Gene3D" id="3.90.1010.10">
    <property type="match status" value="1"/>
</dbReference>
<dbReference type="RefSeq" id="WP_215819498.1">
    <property type="nucleotide sequence ID" value="NZ_JAGSOY010000018.1"/>
</dbReference>
<organism evidence="2 3">
    <name type="scientific">Zooshikella harenae</name>
    <dbReference type="NCBI Taxonomy" id="2827238"/>
    <lineage>
        <taxon>Bacteria</taxon>
        <taxon>Pseudomonadati</taxon>
        <taxon>Pseudomonadota</taxon>
        <taxon>Gammaproteobacteria</taxon>
        <taxon>Oceanospirillales</taxon>
        <taxon>Zooshikellaceae</taxon>
        <taxon>Zooshikella</taxon>
    </lineage>
</organism>
<proteinExistence type="predicted"/>
<reference evidence="2 3" key="1">
    <citation type="submission" date="2021-04" db="EMBL/GenBank/DDBJ databases">
        <authorList>
            <person name="Pira H."/>
            <person name="Risdian C."/>
            <person name="Wink J."/>
        </authorList>
    </citation>
    <scope>NUCLEOTIDE SEQUENCE [LARGE SCALE GENOMIC DNA]</scope>
    <source>
        <strain evidence="2 3">WH53</strain>
    </source>
</reference>
<keyword evidence="3" id="KW-1185">Reference proteome</keyword>
<evidence type="ECO:0000259" key="1">
    <source>
        <dbReference type="Pfam" id="PF01592"/>
    </source>
</evidence>
<dbReference type="EMBL" id="JAGSOY010000018">
    <property type="protein sequence ID" value="MBU2711335.1"/>
    <property type="molecule type" value="Genomic_DNA"/>
</dbReference>
<gene>
    <name evidence="2" type="ORF">KCG35_09700</name>
</gene>
<dbReference type="PANTHER" id="PTHR10093">
    <property type="entry name" value="IRON-SULFUR CLUSTER ASSEMBLY ENZYME NIFU HOMOLOG"/>
    <property type="match status" value="1"/>
</dbReference>
<sequence>MNPELKQLYQELIMDHGRQPRNFHKLSPCTHVQQADNPLCGDQLTLYLDIKNGVVQDIAFQGHGCAISMASTSMMTQAIKGKSVEAALTLFKQFHELIMSGESSENMGRLIVLSGVKAFPMRVKCATLAWHALEHVLSANDGQAITTEY</sequence>
<dbReference type="Proteomes" id="UP000690515">
    <property type="component" value="Unassembled WGS sequence"/>
</dbReference>
<evidence type="ECO:0000313" key="2">
    <source>
        <dbReference type="EMBL" id="MBU2711335.1"/>
    </source>
</evidence>
<dbReference type="InterPro" id="IPR002871">
    <property type="entry name" value="NIF_FeS_clus_asmbl_NifU_N"/>
</dbReference>
<evidence type="ECO:0000313" key="3">
    <source>
        <dbReference type="Proteomes" id="UP000690515"/>
    </source>
</evidence>
<protein>
    <submittedName>
        <fullName evidence="2">SUF system NifU family Fe-S cluster assembly protein</fullName>
    </submittedName>
</protein>
<dbReference type="Pfam" id="PF01592">
    <property type="entry name" value="NifU_N"/>
    <property type="match status" value="1"/>
</dbReference>
<accession>A0ABS5ZBC9</accession>
<dbReference type="SUPFAM" id="SSF82649">
    <property type="entry name" value="SufE/NifU"/>
    <property type="match status" value="1"/>
</dbReference>
<dbReference type="CDD" id="cd06664">
    <property type="entry name" value="IscU_like"/>
    <property type="match status" value="1"/>
</dbReference>